<dbReference type="STRING" id="28116.Bovatus_00578"/>
<dbReference type="Proteomes" id="UP000473905">
    <property type="component" value="Unassembled WGS sequence"/>
</dbReference>
<keyword evidence="1" id="KW-0449">Lipoprotein</keyword>
<dbReference type="InterPro" id="IPR024302">
    <property type="entry name" value="SusD-like"/>
</dbReference>
<protein>
    <submittedName>
        <fullName evidence="1">SusD/RagB family nutrient-binding outer membrane lipoprotein</fullName>
    </submittedName>
</protein>
<dbReference type="EMBL" id="VWKB01000040">
    <property type="protein sequence ID" value="KAA4091004.1"/>
    <property type="molecule type" value="Genomic_DNA"/>
</dbReference>
<evidence type="ECO:0000313" key="3">
    <source>
        <dbReference type="EMBL" id="KAA4665381.1"/>
    </source>
</evidence>
<dbReference type="SUPFAM" id="SSF48452">
    <property type="entry name" value="TPR-like"/>
    <property type="match status" value="1"/>
</dbReference>
<dbReference type="Proteomes" id="UP000478493">
    <property type="component" value="Unassembled WGS sequence"/>
</dbReference>
<evidence type="ECO:0000313" key="5">
    <source>
        <dbReference type="EMBL" id="RHH38021.1"/>
    </source>
</evidence>
<evidence type="ECO:0000313" key="8">
    <source>
        <dbReference type="Proteomes" id="UP000473905"/>
    </source>
</evidence>
<dbReference type="Pfam" id="PF12741">
    <property type="entry name" value="SusD-like"/>
    <property type="match status" value="1"/>
</dbReference>
<proteinExistence type="predicted"/>
<comment type="caution">
    <text evidence="1">The sequence shown here is derived from an EMBL/GenBank/DDBJ whole genome shotgun (WGS) entry which is preliminary data.</text>
</comment>
<dbReference type="Proteomes" id="UP000283329">
    <property type="component" value="Unassembled WGS sequence"/>
</dbReference>
<evidence type="ECO:0000313" key="2">
    <source>
        <dbReference type="EMBL" id="KAA4536997.1"/>
    </source>
</evidence>
<accession>A0A139KXN9</accession>
<dbReference type="Gene3D" id="1.25.40.390">
    <property type="match status" value="1"/>
</dbReference>
<dbReference type="EMBL" id="QRJR01000059">
    <property type="protein sequence ID" value="RHH38021.1"/>
    <property type="molecule type" value="Genomic_DNA"/>
</dbReference>
<dbReference type="PROSITE" id="PS51257">
    <property type="entry name" value="PROKAR_LIPOPROTEIN"/>
    <property type="match status" value="1"/>
</dbReference>
<evidence type="ECO:0000313" key="1">
    <source>
        <dbReference type="EMBL" id="KAA4091004.1"/>
    </source>
</evidence>
<organism evidence="1 8">
    <name type="scientific">Bacteroides ovatus</name>
    <dbReference type="NCBI Taxonomy" id="28116"/>
    <lineage>
        <taxon>Bacteria</taxon>
        <taxon>Pseudomonadati</taxon>
        <taxon>Bacteroidota</taxon>
        <taxon>Bacteroidia</taxon>
        <taxon>Bacteroidales</taxon>
        <taxon>Bacteroidaceae</taxon>
        <taxon>Bacteroides</taxon>
    </lineage>
</organism>
<gene>
    <name evidence="5" type="ORF">DW206_26695</name>
    <name evidence="2" type="ORF">F3B85_11510</name>
    <name evidence="3" type="ORF">F3B98_07070</name>
    <name evidence="1" type="ORF">F3D66_23820</name>
    <name evidence="4" type="ORF">PO382_04145</name>
</gene>
<dbReference type="EMBL" id="VWGP01000007">
    <property type="protein sequence ID" value="KAA4536997.1"/>
    <property type="molecule type" value="Genomic_DNA"/>
</dbReference>
<evidence type="ECO:0000313" key="9">
    <source>
        <dbReference type="Proteomes" id="UP000478493"/>
    </source>
</evidence>
<evidence type="ECO:0000313" key="4">
    <source>
        <dbReference type="EMBL" id="MDC2741412.1"/>
    </source>
</evidence>
<evidence type="ECO:0000313" key="7">
    <source>
        <dbReference type="Proteomes" id="UP000435985"/>
    </source>
</evidence>
<dbReference type="AlphaFoldDB" id="A0A139KXN9"/>
<sequence>MKIYKFITQISIAGCMLVGTPMLQGCMDNSLNDPLGKVSEEELGRDGFAANAFFLTLCDYAYPIATENIYNTNESLIGDCYGRYQVMATDKFKGANFATYNAPENWLNWQFADDNVMVLTYGAWNKIKNVTQGTGVNFAWAQILRIATMHRMLDMYGALPYSQISSDKLSTPYDTMEEAYHAMFTDLTDAINVMTVYVTENPNNRTMAKYDKVYDGDFEKWVKFANSLKLRMAIRIRFADREYARQMAEEAINHSIGVITSNEDNATSLGTKNQLYTVLVQWPDQCVSADITSYMKGYNDPRMSKYFKKKTSDKGDDDYVGMRAGLSYGNDITGPTFSRINVGEMDRTLWMSAAETAFNKAEAAMLGWDVKGETVKDLYESAIRLSFAQWGVSDGIDQYLNDESSTQADYVDPNENKGNESAISSITIKWKDDAGEEEKLERLITQKWIAMWPLGQEAWSEYRRTGYPRFFPLLNGNVTNLPSANRIPFPPSEYIRNAANVNAAVSKLGGADNYQTKVWWQRRDK</sequence>
<dbReference type="Proteomes" id="UP000435985">
    <property type="component" value="Unassembled WGS sequence"/>
</dbReference>
<name>A0A139KXN9_BACOV</name>
<reference evidence="5 6" key="1">
    <citation type="submission" date="2018-08" db="EMBL/GenBank/DDBJ databases">
        <title>A genome reference for cultivated species of the human gut microbiota.</title>
        <authorList>
            <person name="Zou Y."/>
            <person name="Xue W."/>
            <person name="Luo G."/>
        </authorList>
    </citation>
    <scope>NUCLEOTIDE SEQUENCE [LARGE SCALE GENOMIC DNA]</scope>
    <source>
        <strain evidence="5 6">AM17-48</strain>
    </source>
</reference>
<evidence type="ECO:0000313" key="6">
    <source>
        <dbReference type="Proteomes" id="UP000283329"/>
    </source>
</evidence>
<dbReference type="EMBL" id="JAQNZF010000004">
    <property type="protein sequence ID" value="MDC2741412.1"/>
    <property type="molecule type" value="Genomic_DNA"/>
</dbReference>
<dbReference type="Proteomes" id="UP001219389">
    <property type="component" value="Unassembled WGS sequence"/>
</dbReference>
<reference evidence="4" key="3">
    <citation type="submission" date="2022-10" db="EMBL/GenBank/DDBJ databases">
        <title>Human gut microbiome strain richness.</title>
        <authorList>
            <person name="Chen-Liaw A."/>
        </authorList>
    </citation>
    <scope>NUCLEOTIDE SEQUENCE</scope>
    <source>
        <strain evidence="4">BSD2780120875st1_E1_BSD2780120875_150330</strain>
    </source>
</reference>
<dbReference type="InterPro" id="IPR011990">
    <property type="entry name" value="TPR-like_helical_dom_sf"/>
</dbReference>
<dbReference type="RefSeq" id="WP_004310777.1">
    <property type="nucleotide sequence ID" value="NZ_BAABYV010000001.1"/>
</dbReference>
<reference evidence="7 8" key="2">
    <citation type="journal article" date="2019" name="Nat. Med.">
        <title>A library of human gut bacterial isolates paired with longitudinal multiomics data enables mechanistic microbiome research.</title>
        <authorList>
            <person name="Poyet M."/>
            <person name="Groussin M."/>
            <person name="Gibbons S.M."/>
            <person name="Avila-Pacheco J."/>
            <person name="Jiang X."/>
            <person name="Kearney S.M."/>
            <person name="Perrotta A.R."/>
            <person name="Berdy B."/>
            <person name="Zhao S."/>
            <person name="Lieberman T.D."/>
            <person name="Swanson P.K."/>
            <person name="Smith M."/>
            <person name="Roesemann S."/>
            <person name="Alexander J.E."/>
            <person name="Rich S.A."/>
            <person name="Livny J."/>
            <person name="Vlamakis H."/>
            <person name="Clish C."/>
            <person name="Bullock K."/>
            <person name="Deik A."/>
            <person name="Scott J."/>
            <person name="Pierce K.A."/>
            <person name="Xavier R.J."/>
            <person name="Alm E.J."/>
        </authorList>
    </citation>
    <scope>NUCLEOTIDE SEQUENCE [LARGE SCALE GENOMIC DNA]</scope>
    <source>
        <strain evidence="1 8">BIOML-A134</strain>
        <strain evidence="3 7">BIOML-A14</strain>
        <strain evidence="2 9">BIOML-A41</strain>
    </source>
</reference>
<keyword evidence="8" id="KW-1185">Reference proteome</keyword>
<dbReference type="EMBL" id="VWFO01000006">
    <property type="protein sequence ID" value="KAA4665381.1"/>
    <property type="molecule type" value="Genomic_DNA"/>
</dbReference>